<dbReference type="InterPro" id="IPR050382">
    <property type="entry name" value="MFS_Na/Anion_cotransporter"/>
</dbReference>
<evidence type="ECO:0000259" key="13">
    <source>
        <dbReference type="PROSITE" id="PS50850"/>
    </source>
</evidence>
<evidence type="ECO:0000256" key="8">
    <source>
        <dbReference type="ARBA" id="ARBA00023136"/>
    </source>
</evidence>
<keyword evidence="9" id="KW-0739">Sodium transport</keyword>
<keyword evidence="3" id="KW-0813">Transport</keyword>
<keyword evidence="5" id="KW-0769">Symport</keyword>
<dbReference type="Pfam" id="PF07690">
    <property type="entry name" value="MFS_1"/>
    <property type="match status" value="1"/>
</dbReference>
<name>A0A3L8DBY5_OOCBI</name>
<dbReference type="EMBL" id="QOIP01000010">
    <property type="protein sequence ID" value="RLU17816.1"/>
    <property type="molecule type" value="Genomic_DNA"/>
</dbReference>
<evidence type="ECO:0000256" key="12">
    <source>
        <dbReference type="SAM" id="Phobius"/>
    </source>
</evidence>
<reference evidence="14" key="1">
    <citation type="journal article" date="2018" name="Genome Res.">
        <title>The genomic architecture and molecular evolution of ant odorant receptors.</title>
        <authorList>
            <person name="McKenzie S.K."/>
            <person name="Kronauer D.J.C."/>
        </authorList>
    </citation>
    <scope>NUCLEOTIDE SEQUENCE [LARGE SCALE GENOMIC DNA]</scope>
    <source>
        <strain evidence="14">Clonal line C1</strain>
    </source>
</reference>
<dbReference type="FunFam" id="1.20.1250.20:FF:000003">
    <property type="entry name" value="Solute carrier family 17 member 3"/>
    <property type="match status" value="1"/>
</dbReference>
<dbReference type="PROSITE" id="PS50850">
    <property type="entry name" value="MFS"/>
    <property type="match status" value="1"/>
</dbReference>
<keyword evidence="6 12" id="KW-1133">Transmembrane helix</keyword>
<evidence type="ECO:0000256" key="7">
    <source>
        <dbReference type="ARBA" id="ARBA00023053"/>
    </source>
</evidence>
<keyword evidence="4 12" id="KW-0812">Transmembrane</keyword>
<reference evidence="14" key="2">
    <citation type="submission" date="2018-07" db="EMBL/GenBank/DDBJ databases">
        <authorList>
            <person name="Mckenzie S.K."/>
            <person name="Kronauer D.J.C."/>
        </authorList>
    </citation>
    <scope>NUCLEOTIDE SEQUENCE</scope>
    <source>
        <strain evidence="14">Clonal line C1</strain>
    </source>
</reference>
<dbReference type="AlphaFoldDB" id="A0A3L8DBY5"/>
<evidence type="ECO:0000256" key="5">
    <source>
        <dbReference type="ARBA" id="ARBA00022847"/>
    </source>
</evidence>
<protein>
    <recommendedName>
        <fullName evidence="11">Putative inorganic phosphate cotransporter</fullName>
    </recommendedName>
</protein>
<comment type="subcellular location">
    <subcellularLocation>
        <location evidence="1">Membrane</location>
        <topology evidence="1">Multi-pass membrane protein</topology>
    </subcellularLocation>
</comment>
<dbReference type="OrthoDB" id="2985014at2759"/>
<dbReference type="SUPFAM" id="SSF103473">
    <property type="entry name" value="MFS general substrate transporter"/>
    <property type="match status" value="1"/>
</dbReference>
<gene>
    <name evidence="14" type="ORF">DMN91_010054</name>
</gene>
<proteinExistence type="inferred from homology"/>
<organism evidence="14">
    <name type="scientific">Ooceraea biroi</name>
    <name type="common">Clonal raider ant</name>
    <name type="synonym">Cerapachys biroi</name>
    <dbReference type="NCBI Taxonomy" id="2015173"/>
    <lineage>
        <taxon>Eukaryota</taxon>
        <taxon>Metazoa</taxon>
        <taxon>Ecdysozoa</taxon>
        <taxon>Arthropoda</taxon>
        <taxon>Hexapoda</taxon>
        <taxon>Insecta</taxon>
        <taxon>Pterygota</taxon>
        <taxon>Neoptera</taxon>
        <taxon>Endopterygota</taxon>
        <taxon>Hymenoptera</taxon>
        <taxon>Apocrita</taxon>
        <taxon>Aculeata</taxon>
        <taxon>Formicoidea</taxon>
        <taxon>Formicidae</taxon>
        <taxon>Dorylinae</taxon>
        <taxon>Ooceraea</taxon>
    </lineage>
</organism>
<dbReference type="GO" id="GO:0016020">
    <property type="term" value="C:membrane"/>
    <property type="evidence" value="ECO:0007669"/>
    <property type="project" value="UniProtKB-SubCell"/>
</dbReference>
<dbReference type="Gene3D" id="1.20.1250.20">
    <property type="entry name" value="MFS general substrate transporter like domains"/>
    <property type="match status" value="2"/>
</dbReference>
<feature type="transmembrane region" description="Helical" evidence="12">
    <location>
        <begin position="376"/>
        <end position="396"/>
    </location>
</feature>
<keyword evidence="8 12" id="KW-0472">Membrane</keyword>
<sequence>MTAVGKDENADVAEKMPRRASTAESSCLPQSCIFGVRHLQVLLLFLGVTIGYCLRIGMSMAVVPMANSSSANENIEDFGWNKQQKDLVLSSFFWGYAITQMPSGYIAGIWSAQKLLSIGMLICGVLNVVTPIAASQWDLPAVLVCRVGMGLTQACLMPCAHTLLSKWAPPSERARLGTFAYAGAQFGTVIAMPISGFLAASRVGWPSIFYVFGALAIVWSTVFLLFGADSPSSHSSISQEEKEYIEDSLRTKETKADDEIQQNLRVPWKEIFTSVPMWALIIVHVGQNWGYWTLLTEIPSYMTGVLNFKIDKSGWISALPYLAMWLLSFPVSWLSDFALEKGMPRGIVRKISNTVAHWGPAIALACMSVIPTDNYIWAVLLLIISVGLNAGSLCGFQINHIDLSPNFAGTMMSITNFMATIASIIAPLIVSVIAPDESNADQWNIVFYVSAAIYFLGNLVFVICGKGEVQWWNDPEAVETRRRQGRREDVENETQT</sequence>
<feature type="transmembrane region" description="Helical" evidence="12">
    <location>
        <begin position="445"/>
        <end position="464"/>
    </location>
</feature>
<evidence type="ECO:0000256" key="11">
    <source>
        <dbReference type="ARBA" id="ARBA00068450"/>
    </source>
</evidence>
<evidence type="ECO:0000313" key="14">
    <source>
        <dbReference type="EMBL" id="RLU17816.1"/>
    </source>
</evidence>
<feature type="transmembrane region" description="Helical" evidence="12">
    <location>
        <begin position="176"/>
        <end position="201"/>
    </location>
</feature>
<dbReference type="InterPro" id="IPR020846">
    <property type="entry name" value="MFS_dom"/>
</dbReference>
<feature type="transmembrane region" description="Helical" evidence="12">
    <location>
        <begin position="275"/>
        <end position="295"/>
    </location>
</feature>
<dbReference type="PANTHER" id="PTHR11662">
    <property type="entry name" value="SOLUTE CARRIER FAMILY 17"/>
    <property type="match status" value="1"/>
</dbReference>
<comment type="caution">
    <text evidence="14">The sequence shown here is derived from an EMBL/GenBank/DDBJ whole genome shotgun (WGS) entry which is preliminary data.</text>
</comment>
<feature type="transmembrane region" description="Helical" evidence="12">
    <location>
        <begin position="87"/>
        <end position="108"/>
    </location>
</feature>
<evidence type="ECO:0000256" key="4">
    <source>
        <dbReference type="ARBA" id="ARBA00022692"/>
    </source>
</evidence>
<comment type="function">
    <text evidence="10">May be an inorganic phosphate cotransporter.</text>
</comment>
<evidence type="ECO:0000256" key="6">
    <source>
        <dbReference type="ARBA" id="ARBA00022989"/>
    </source>
</evidence>
<keyword evidence="7" id="KW-0915">Sodium</keyword>
<dbReference type="InterPro" id="IPR036259">
    <property type="entry name" value="MFS_trans_sf"/>
</dbReference>
<accession>A0A3L8DBY5</accession>
<dbReference type="GO" id="GO:0006814">
    <property type="term" value="P:sodium ion transport"/>
    <property type="evidence" value="ECO:0007669"/>
    <property type="project" value="UniProtKB-KW"/>
</dbReference>
<feature type="transmembrane region" description="Helical" evidence="12">
    <location>
        <begin position="115"/>
        <end position="134"/>
    </location>
</feature>
<feature type="transmembrane region" description="Helical" evidence="12">
    <location>
        <begin position="140"/>
        <end position="164"/>
    </location>
</feature>
<feature type="transmembrane region" description="Helical" evidence="12">
    <location>
        <begin position="351"/>
        <end position="370"/>
    </location>
</feature>
<keyword evidence="9" id="KW-0406">Ion transport</keyword>
<evidence type="ECO:0000256" key="9">
    <source>
        <dbReference type="ARBA" id="ARBA00023201"/>
    </source>
</evidence>
<dbReference type="PANTHER" id="PTHR11662:SF280">
    <property type="entry name" value="FI21844P1-RELATED"/>
    <property type="match status" value="1"/>
</dbReference>
<feature type="transmembrane region" description="Helical" evidence="12">
    <location>
        <begin position="408"/>
        <end position="433"/>
    </location>
</feature>
<comment type="similarity">
    <text evidence="2">Belongs to the major facilitator superfamily. Sodium/anion cotransporter family.</text>
</comment>
<evidence type="ECO:0000256" key="3">
    <source>
        <dbReference type="ARBA" id="ARBA00022448"/>
    </source>
</evidence>
<feature type="domain" description="Major facilitator superfamily (MFS) profile" evidence="13">
    <location>
        <begin position="45"/>
        <end position="469"/>
    </location>
</feature>
<dbReference type="CDD" id="cd17318">
    <property type="entry name" value="MFS_SLC17"/>
    <property type="match status" value="1"/>
</dbReference>
<feature type="transmembrane region" description="Helical" evidence="12">
    <location>
        <begin position="207"/>
        <end position="228"/>
    </location>
</feature>
<evidence type="ECO:0000256" key="1">
    <source>
        <dbReference type="ARBA" id="ARBA00004141"/>
    </source>
</evidence>
<dbReference type="GO" id="GO:0006820">
    <property type="term" value="P:monoatomic anion transport"/>
    <property type="evidence" value="ECO:0007669"/>
    <property type="project" value="TreeGrafter"/>
</dbReference>
<dbReference type="Proteomes" id="UP000279307">
    <property type="component" value="Chromosome 10"/>
</dbReference>
<evidence type="ECO:0000256" key="2">
    <source>
        <dbReference type="ARBA" id="ARBA00008586"/>
    </source>
</evidence>
<dbReference type="GO" id="GO:0015293">
    <property type="term" value="F:symporter activity"/>
    <property type="evidence" value="ECO:0007669"/>
    <property type="project" value="UniProtKB-KW"/>
</dbReference>
<evidence type="ECO:0000256" key="10">
    <source>
        <dbReference type="ARBA" id="ARBA00054632"/>
    </source>
</evidence>
<dbReference type="InterPro" id="IPR011701">
    <property type="entry name" value="MFS"/>
</dbReference>
<feature type="transmembrane region" description="Helical" evidence="12">
    <location>
        <begin position="315"/>
        <end position="339"/>
    </location>
</feature>
<feature type="transmembrane region" description="Helical" evidence="12">
    <location>
        <begin position="41"/>
        <end position="67"/>
    </location>
</feature>
<dbReference type="FunFam" id="1.20.1250.20:FF:000144">
    <property type="entry name" value="Picot, isoform B"/>
    <property type="match status" value="1"/>
</dbReference>